<gene>
    <name evidence="2" type="ORF">PMH09_10225</name>
</gene>
<evidence type="ECO:0000259" key="1">
    <source>
        <dbReference type="PROSITE" id="PS51677"/>
    </source>
</evidence>
<organism evidence="2 3">
    <name type="scientific">Roseofilum casamattae BLCC-M143</name>
    <dbReference type="NCBI Taxonomy" id="3022442"/>
    <lineage>
        <taxon>Bacteria</taxon>
        <taxon>Bacillati</taxon>
        <taxon>Cyanobacteriota</taxon>
        <taxon>Cyanophyceae</taxon>
        <taxon>Desertifilales</taxon>
        <taxon>Desertifilaceae</taxon>
        <taxon>Roseofilum</taxon>
        <taxon>Roseofilum casamattae</taxon>
    </lineage>
</organism>
<evidence type="ECO:0000313" key="3">
    <source>
        <dbReference type="Proteomes" id="UP001232992"/>
    </source>
</evidence>
<dbReference type="InterPro" id="IPR002509">
    <property type="entry name" value="NODB_dom"/>
</dbReference>
<dbReference type="PROSITE" id="PS51677">
    <property type="entry name" value="NODB"/>
    <property type="match status" value="1"/>
</dbReference>
<feature type="domain" description="NodB homology" evidence="1">
    <location>
        <begin position="32"/>
        <end position="219"/>
    </location>
</feature>
<dbReference type="Gene3D" id="3.20.20.370">
    <property type="entry name" value="Glycoside hydrolase/deacetylase"/>
    <property type="match status" value="1"/>
</dbReference>
<dbReference type="InterPro" id="IPR011330">
    <property type="entry name" value="Glyco_hydro/deAcase_b/a-brl"/>
</dbReference>
<dbReference type="InterPro" id="IPR050248">
    <property type="entry name" value="Polysacc_deacetylase_ArnD"/>
</dbReference>
<name>A0ABT7BWX3_9CYAN</name>
<reference evidence="2 3" key="1">
    <citation type="submission" date="2023-01" db="EMBL/GenBank/DDBJ databases">
        <title>Novel diversity within Roseofilum (Cyanobacteria; Desertifilaceae) from marine benthic mats with descriptions of four novel species.</title>
        <authorList>
            <person name="Wang Y."/>
            <person name="Berthold D.E."/>
            <person name="Hu J."/>
            <person name="Lefler F.W."/>
            <person name="Laughinghouse H.D. IV."/>
        </authorList>
    </citation>
    <scope>NUCLEOTIDE SEQUENCE [LARGE SCALE GENOMIC DNA]</scope>
    <source>
        <strain evidence="2 3">BLCC-M143</strain>
    </source>
</reference>
<dbReference type="EMBL" id="JAQOSQ010000008">
    <property type="protein sequence ID" value="MDJ1183575.1"/>
    <property type="molecule type" value="Genomic_DNA"/>
</dbReference>
<dbReference type="Proteomes" id="UP001232992">
    <property type="component" value="Unassembled WGS sequence"/>
</dbReference>
<dbReference type="RefSeq" id="WP_283758229.1">
    <property type="nucleotide sequence ID" value="NZ_JAQOSQ010000008.1"/>
</dbReference>
<evidence type="ECO:0000313" key="2">
    <source>
        <dbReference type="EMBL" id="MDJ1183575.1"/>
    </source>
</evidence>
<dbReference type="Pfam" id="PF01522">
    <property type="entry name" value="Polysacc_deac_1"/>
    <property type="match status" value="1"/>
</dbReference>
<dbReference type="SUPFAM" id="SSF88713">
    <property type="entry name" value="Glycoside hydrolase/deacetylase"/>
    <property type="match status" value="1"/>
</dbReference>
<protein>
    <submittedName>
        <fullName evidence="2">Polysaccharide deacetylase family protein</fullName>
    </submittedName>
</protein>
<dbReference type="PANTHER" id="PTHR10587">
    <property type="entry name" value="GLYCOSYL TRANSFERASE-RELATED"/>
    <property type="match status" value="1"/>
</dbReference>
<sequence>MRWSGYRIYPYLYRCLKPLFPHCLWSGSLQEKAIAISYDDGPHPQYTLELLNVLDRYGIRANFFWLGERVKAFPDVAKMVCDRGHWIGLHGYRHVNFPQLTPQQLYHSLQQTQQVIIDACQLEHPQGLARLRDVRPPNGIFLPRTLELLREWNYRPVMWSVVPEDWLSPGVAKVCDRTLQQVTNGSLIVLHDGVYGGESVAEASDRIISVLLQQGYHFVSVDRFWQYRDR</sequence>
<dbReference type="PANTHER" id="PTHR10587:SF137">
    <property type="entry name" value="4-DEOXY-4-FORMAMIDO-L-ARABINOSE-PHOSPHOUNDECAPRENOL DEFORMYLASE ARND-RELATED"/>
    <property type="match status" value="1"/>
</dbReference>
<dbReference type="CDD" id="cd10917">
    <property type="entry name" value="CE4_NodB_like_6s_7s"/>
    <property type="match status" value="1"/>
</dbReference>
<proteinExistence type="predicted"/>
<keyword evidence="3" id="KW-1185">Reference proteome</keyword>
<comment type="caution">
    <text evidence="2">The sequence shown here is derived from an EMBL/GenBank/DDBJ whole genome shotgun (WGS) entry which is preliminary data.</text>
</comment>
<accession>A0ABT7BWX3</accession>